<evidence type="ECO:0000313" key="4">
    <source>
        <dbReference type="EMBL" id="AXF57112.1"/>
    </source>
</evidence>
<comment type="cofactor">
    <cofactor evidence="1">
        <name>pyridoxal 5'-phosphate</name>
        <dbReference type="ChEBI" id="CHEBI:597326"/>
    </cofactor>
</comment>
<dbReference type="PANTHER" id="PTHR43727:SF2">
    <property type="entry name" value="GROUP IV DECARBOXYLASE"/>
    <property type="match status" value="1"/>
</dbReference>
<reference evidence="4 5" key="1">
    <citation type="journal article" date="2018" name="J. Microbiol.">
        <title>Salicibibacter kimchii gen. nov., sp. nov., a moderately halophilic and alkalitolerant bacterium in the family Bacillaceae, isolated from kimchi.</title>
        <authorList>
            <person name="Jang J.Y."/>
            <person name="Oh Y.J."/>
            <person name="Lim S.K."/>
            <person name="Park H.K."/>
            <person name="Lee C."/>
            <person name="Kim J.Y."/>
            <person name="Lee M.A."/>
            <person name="Choi H.J."/>
        </authorList>
    </citation>
    <scope>NUCLEOTIDE SEQUENCE [LARGE SCALE GENOMIC DNA]</scope>
    <source>
        <strain evidence="4 5">NKC1-1</strain>
    </source>
</reference>
<dbReference type="SUPFAM" id="SSF51419">
    <property type="entry name" value="PLP-binding barrel"/>
    <property type="match status" value="1"/>
</dbReference>
<organism evidence="4 5">
    <name type="scientific">Salicibibacter kimchii</name>
    <dbReference type="NCBI Taxonomy" id="2099786"/>
    <lineage>
        <taxon>Bacteria</taxon>
        <taxon>Bacillati</taxon>
        <taxon>Bacillota</taxon>
        <taxon>Bacilli</taxon>
        <taxon>Bacillales</taxon>
        <taxon>Bacillaceae</taxon>
        <taxon>Salicibibacter</taxon>
    </lineage>
</organism>
<dbReference type="Proteomes" id="UP000252100">
    <property type="component" value="Chromosome"/>
</dbReference>
<gene>
    <name evidence="4" type="ORF">DT065_14635</name>
</gene>
<dbReference type="GO" id="GO:0008836">
    <property type="term" value="F:diaminopimelate decarboxylase activity"/>
    <property type="evidence" value="ECO:0007669"/>
    <property type="project" value="TreeGrafter"/>
</dbReference>
<accession>A0A345C1N1</accession>
<feature type="domain" description="Orn/DAP/Arg decarboxylase 2 N-terminal" evidence="3">
    <location>
        <begin position="30"/>
        <end position="197"/>
    </location>
</feature>
<dbReference type="InterPro" id="IPR029066">
    <property type="entry name" value="PLP-binding_barrel"/>
</dbReference>
<dbReference type="KEGG" id="rue:DT065_14635"/>
<dbReference type="PANTHER" id="PTHR43727">
    <property type="entry name" value="DIAMINOPIMELATE DECARBOXYLASE"/>
    <property type="match status" value="1"/>
</dbReference>
<dbReference type="AlphaFoldDB" id="A0A345C1N1"/>
<name>A0A345C1N1_9BACI</name>
<keyword evidence="2" id="KW-0663">Pyridoxal phosphate</keyword>
<evidence type="ECO:0000313" key="5">
    <source>
        <dbReference type="Proteomes" id="UP000252100"/>
    </source>
</evidence>
<evidence type="ECO:0000256" key="1">
    <source>
        <dbReference type="ARBA" id="ARBA00001933"/>
    </source>
</evidence>
<dbReference type="Pfam" id="PF02784">
    <property type="entry name" value="Orn_Arg_deC_N"/>
    <property type="match status" value="1"/>
</dbReference>
<dbReference type="Gene3D" id="3.20.20.10">
    <property type="entry name" value="Alanine racemase"/>
    <property type="match status" value="1"/>
</dbReference>
<dbReference type="GO" id="GO:0009089">
    <property type="term" value="P:lysine biosynthetic process via diaminopimelate"/>
    <property type="evidence" value="ECO:0007669"/>
    <property type="project" value="TreeGrafter"/>
</dbReference>
<dbReference type="InterPro" id="IPR022644">
    <property type="entry name" value="De-COase2_N"/>
</dbReference>
<protein>
    <recommendedName>
        <fullName evidence="3">Orn/DAP/Arg decarboxylase 2 N-terminal domain-containing protein</fullName>
    </recommendedName>
</protein>
<evidence type="ECO:0000259" key="3">
    <source>
        <dbReference type="Pfam" id="PF02784"/>
    </source>
</evidence>
<keyword evidence="5" id="KW-1185">Reference proteome</keyword>
<evidence type="ECO:0000256" key="2">
    <source>
        <dbReference type="ARBA" id="ARBA00022898"/>
    </source>
</evidence>
<sequence length="214" mass="24224">MYENIIKRWVKKMKKQKEGLVCANMHDLLSLQTRIKAIKSILPRKTRLFYAIKANSNANILETLFPHIDGFEVASLGELRKVRHISEETPVLFSGSGIQDDELEQALQAGVSYIHVKSLLELRKLIHVASDLNQDINTLIRINLHEHTLPVTNVTLAGKPSPFGMDEWTTEEALAILQDVENTHVHFQGFHVVSGIDLLRYSSFGPESSKLEFV</sequence>
<dbReference type="EMBL" id="CP031092">
    <property type="protein sequence ID" value="AXF57112.1"/>
    <property type="molecule type" value="Genomic_DNA"/>
</dbReference>
<proteinExistence type="predicted"/>